<gene>
    <name evidence="1" type="ORF">BCON_0100g00320</name>
</gene>
<accession>A0A4Z1I668</accession>
<evidence type="ECO:0000313" key="1">
    <source>
        <dbReference type="EMBL" id="TGO54912.1"/>
    </source>
</evidence>
<dbReference type="EMBL" id="PQXN01000100">
    <property type="protein sequence ID" value="TGO54912.1"/>
    <property type="molecule type" value="Genomic_DNA"/>
</dbReference>
<reference evidence="1 2" key="1">
    <citation type="submission" date="2017-12" db="EMBL/GenBank/DDBJ databases">
        <title>Comparative genomics of Botrytis spp.</title>
        <authorList>
            <person name="Valero-Jimenez C.A."/>
            <person name="Tapia P."/>
            <person name="Veloso J."/>
            <person name="Silva-Moreno E."/>
            <person name="Staats M."/>
            <person name="Valdes J.H."/>
            <person name="Van Kan J.A.L."/>
        </authorList>
    </citation>
    <scope>NUCLEOTIDE SEQUENCE [LARGE SCALE GENOMIC DNA]</scope>
    <source>
        <strain evidence="1 2">MUCL11595</strain>
    </source>
</reference>
<evidence type="ECO:0000313" key="2">
    <source>
        <dbReference type="Proteomes" id="UP000297527"/>
    </source>
</evidence>
<dbReference type="OrthoDB" id="5422293at2759"/>
<name>A0A4Z1I668_9HELO</name>
<comment type="caution">
    <text evidence="1">The sequence shown here is derived from an EMBL/GenBank/DDBJ whole genome shotgun (WGS) entry which is preliminary data.</text>
</comment>
<keyword evidence="2" id="KW-1185">Reference proteome</keyword>
<dbReference type="Proteomes" id="UP000297527">
    <property type="component" value="Unassembled WGS sequence"/>
</dbReference>
<organism evidence="1 2">
    <name type="scientific">Botryotinia convoluta</name>
    <dbReference type="NCBI Taxonomy" id="54673"/>
    <lineage>
        <taxon>Eukaryota</taxon>
        <taxon>Fungi</taxon>
        <taxon>Dikarya</taxon>
        <taxon>Ascomycota</taxon>
        <taxon>Pezizomycotina</taxon>
        <taxon>Leotiomycetes</taxon>
        <taxon>Helotiales</taxon>
        <taxon>Sclerotiniaceae</taxon>
        <taxon>Botryotinia</taxon>
    </lineage>
</organism>
<dbReference type="AlphaFoldDB" id="A0A4Z1I668"/>
<sequence>MDPPRRRQPRFKITWWMRTKYNIKKWFSELFSTRFDLRGSIIRLRHIYPHPYLVLFRLFIPFPSWNFPLPDLVGPSVIAQNEKLYKVRNECHGTLRNVPVWQARDTPLRCVYRMYEILMMGDYVPLGSETEYFWYQSTEKWSLSSIPDPKDPDPIRYAIVACIVEELVRAFNWRLALGMRRNGKHIRRKNEGDPYPPYTQVVGPDWTRSVPSIEPDMLRDLPSEMVTESGKLVLEERGCDENFEKRNIITNTLGLMKRSTRYNQRDSKYQKVFEELMHMF</sequence>
<proteinExistence type="predicted"/>
<protein>
    <submittedName>
        <fullName evidence="1">Uncharacterized protein</fullName>
    </submittedName>
</protein>